<keyword evidence="12" id="KW-1185">Reference proteome</keyword>
<evidence type="ECO:0000256" key="5">
    <source>
        <dbReference type="ARBA" id="ARBA00023295"/>
    </source>
</evidence>
<comment type="similarity">
    <text evidence="1 7">Belongs to the glycosyl hydrolase 5 (cellulase A) family.</text>
</comment>
<feature type="domain" description="Glycoside hydrolase family 5" evidence="10">
    <location>
        <begin position="123"/>
        <end position="416"/>
    </location>
</feature>
<dbReference type="InterPro" id="IPR018087">
    <property type="entry name" value="Glyco_hydro_5_CS"/>
</dbReference>
<sequence length="448" mass="50598">MGKAKHSKITLFIIMIILTFALGTGCSKNDGTSDTSNEKTKETSDDTVKKDVEDKDTTDKDGKMGDTNSQTTNNITIPQVEIASYQIPENDALKFVSDMKIGWNLGNTLDANSEENTLTDELQYESSWCGVKTSKEMITKLKEAGFKTVRIPVSWHNHVSGIDYKISEAWLNRVQEVVDYAIDQDMYVILNIHHDISEKYYYPDNKHLKNSTLYVKSIWKQLAERFNKYDDKLILESINEPRLVGTENEWWLDMTKANCKEAVDCINQLNQVFVDTVRASAGNNKTRYLMVPGYCASADGALNDAFVIPKDSKENNNKIIVSVHAYTPYNFALQPQKESGSIDQFSASSSVSQKDINTFMDGLYNKYISKGTPVVIGEFGAMDKKNNLQSRVEYSAYYIAAARARGMIACWWDNNAFAGEGENFGLLDRKTLTFTYPDIINALMKYTE</sequence>
<dbReference type="InterPro" id="IPR050386">
    <property type="entry name" value="Glycosyl_hydrolase_5"/>
</dbReference>
<evidence type="ECO:0000256" key="1">
    <source>
        <dbReference type="ARBA" id="ARBA00005641"/>
    </source>
</evidence>
<keyword evidence="3" id="KW-0136">Cellulose degradation</keyword>
<feature type="compositionally biased region" description="Basic and acidic residues" evidence="8">
    <location>
        <begin position="36"/>
        <end position="64"/>
    </location>
</feature>
<keyword evidence="4" id="KW-0119">Carbohydrate metabolism</keyword>
<keyword evidence="6" id="KW-0624">Polysaccharide degradation</keyword>
<proteinExistence type="inferred from homology"/>
<organism evidence="11 12">
    <name type="scientific">Anaeromicropila herbilytica</name>
    <dbReference type="NCBI Taxonomy" id="2785025"/>
    <lineage>
        <taxon>Bacteria</taxon>
        <taxon>Bacillati</taxon>
        <taxon>Bacillota</taxon>
        <taxon>Clostridia</taxon>
        <taxon>Lachnospirales</taxon>
        <taxon>Lachnospiraceae</taxon>
        <taxon>Anaeromicropila</taxon>
    </lineage>
</organism>
<dbReference type="RefSeq" id="WP_271714698.1">
    <property type="nucleotide sequence ID" value="NZ_AP024169.1"/>
</dbReference>
<dbReference type="InterPro" id="IPR017853">
    <property type="entry name" value="GH"/>
</dbReference>
<dbReference type="EMBL" id="AP024169">
    <property type="protein sequence ID" value="BCN29419.1"/>
    <property type="molecule type" value="Genomic_DNA"/>
</dbReference>
<name>A0A7R7IC15_9FIRM</name>
<dbReference type="AlphaFoldDB" id="A0A7R7IC15"/>
<evidence type="ECO:0000313" key="12">
    <source>
        <dbReference type="Proteomes" id="UP000595897"/>
    </source>
</evidence>
<evidence type="ECO:0000313" key="11">
    <source>
        <dbReference type="EMBL" id="BCN29419.1"/>
    </source>
</evidence>
<dbReference type="GO" id="GO:0005576">
    <property type="term" value="C:extracellular region"/>
    <property type="evidence" value="ECO:0007669"/>
    <property type="project" value="TreeGrafter"/>
</dbReference>
<feature type="chain" id="PRO_5038897538" evidence="9">
    <location>
        <begin position="22"/>
        <end position="448"/>
    </location>
</feature>
<evidence type="ECO:0000256" key="8">
    <source>
        <dbReference type="SAM" id="MobiDB-lite"/>
    </source>
</evidence>
<evidence type="ECO:0000256" key="4">
    <source>
        <dbReference type="ARBA" id="ARBA00023277"/>
    </source>
</evidence>
<dbReference type="SUPFAM" id="SSF51445">
    <property type="entry name" value="(Trans)glycosidases"/>
    <property type="match status" value="1"/>
</dbReference>
<dbReference type="GO" id="GO:0009986">
    <property type="term" value="C:cell surface"/>
    <property type="evidence" value="ECO:0007669"/>
    <property type="project" value="TreeGrafter"/>
</dbReference>
<evidence type="ECO:0000256" key="9">
    <source>
        <dbReference type="SAM" id="SignalP"/>
    </source>
</evidence>
<dbReference type="KEGG" id="ahb:bsdtb5_07140"/>
<dbReference type="PANTHER" id="PTHR31297:SF41">
    <property type="entry name" value="ENDOGLUCANASE, PUTATIVE (AFU_ORTHOLOGUE AFUA_5G01830)-RELATED"/>
    <property type="match status" value="1"/>
</dbReference>
<reference evidence="11 12" key="1">
    <citation type="submission" date="2020-11" db="EMBL/GenBank/DDBJ databases">
        <title>Draft genome sequencing of a Lachnospiraceae strain isolated from anoxic soil subjected to BSD treatment.</title>
        <authorList>
            <person name="Uek A."/>
            <person name="Tonouchi A."/>
        </authorList>
    </citation>
    <scope>NUCLEOTIDE SEQUENCE [LARGE SCALE GENOMIC DNA]</scope>
    <source>
        <strain evidence="11 12">TB5</strain>
    </source>
</reference>
<dbReference type="Proteomes" id="UP000595897">
    <property type="component" value="Chromosome"/>
</dbReference>
<dbReference type="Pfam" id="PF00150">
    <property type="entry name" value="Cellulase"/>
    <property type="match status" value="1"/>
</dbReference>
<dbReference type="PROSITE" id="PS51257">
    <property type="entry name" value="PROKAR_LIPOPROTEIN"/>
    <property type="match status" value="1"/>
</dbReference>
<dbReference type="InterPro" id="IPR001547">
    <property type="entry name" value="Glyco_hydro_5"/>
</dbReference>
<dbReference type="PANTHER" id="PTHR31297">
    <property type="entry name" value="GLUCAN ENDO-1,6-BETA-GLUCOSIDASE B"/>
    <property type="match status" value="1"/>
</dbReference>
<keyword evidence="2 7" id="KW-0378">Hydrolase</keyword>
<evidence type="ECO:0000256" key="2">
    <source>
        <dbReference type="ARBA" id="ARBA00022801"/>
    </source>
</evidence>
<evidence type="ECO:0000259" key="10">
    <source>
        <dbReference type="Pfam" id="PF00150"/>
    </source>
</evidence>
<dbReference type="Gene3D" id="3.20.20.80">
    <property type="entry name" value="Glycosidases"/>
    <property type="match status" value="1"/>
</dbReference>
<accession>A0A7R7IC15</accession>
<feature type="region of interest" description="Disordered" evidence="8">
    <location>
        <begin position="28"/>
        <end position="73"/>
    </location>
</feature>
<keyword evidence="5 7" id="KW-0326">Glycosidase</keyword>
<evidence type="ECO:0000256" key="7">
    <source>
        <dbReference type="RuleBase" id="RU361153"/>
    </source>
</evidence>
<gene>
    <name evidence="11" type="ORF">bsdtb5_07140</name>
</gene>
<feature type="signal peptide" evidence="9">
    <location>
        <begin position="1"/>
        <end position="21"/>
    </location>
</feature>
<dbReference type="GO" id="GO:0008422">
    <property type="term" value="F:beta-glucosidase activity"/>
    <property type="evidence" value="ECO:0007669"/>
    <property type="project" value="TreeGrafter"/>
</dbReference>
<evidence type="ECO:0000256" key="3">
    <source>
        <dbReference type="ARBA" id="ARBA00023001"/>
    </source>
</evidence>
<evidence type="ECO:0000256" key="6">
    <source>
        <dbReference type="ARBA" id="ARBA00023326"/>
    </source>
</evidence>
<keyword evidence="9" id="KW-0732">Signal</keyword>
<dbReference type="GO" id="GO:0030245">
    <property type="term" value="P:cellulose catabolic process"/>
    <property type="evidence" value="ECO:0007669"/>
    <property type="project" value="UniProtKB-KW"/>
</dbReference>
<dbReference type="PROSITE" id="PS00659">
    <property type="entry name" value="GLYCOSYL_HYDROL_F5"/>
    <property type="match status" value="1"/>
</dbReference>
<protein>
    <submittedName>
        <fullName evidence="11">Endoglucanase</fullName>
    </submittedName>
</protein>